<proteinExistence type="predicted"/>
<dbReference type="AlphaFoldDB" id="A0A0D3JXM8"/>
<dbReference type="HOGENOM" id="CLU_853756_0_0_1"/>
<dbReference type="EnsemblProtists" id="EOD28263">
    <property type="protein sequence ID" value="EOD28263"/>
    <property type="gene ID" value="EMIHUDRAFT_234862"/>
</dbReference>
<accession>A0A0D3JXM8</accession>
<feature type="transmembrane region" description="Helical" evidence="1">
    <location>
        <begin position="258"/>
        <end position="282"/>
    </location>
</feature>
<reference evidence="3" key="1">
    <citation type="journal article" date="2013" name="Nature">
        <title>Pan genome of the phytoplankton Emiliania underpins its global distribution.</title>
        <authorList>
            <person name="Read B.A."/>
            <person name="Kegel J."/>
            <person name="Klute M.J."/>
            <person name="Kuo A."/>
            <person name="Lefebvre S.C."/>
            <person name="Maumus F."/>
            <person name="Mayer C."/>
            <person name="Miller J."/>
            <person name="Monier A."/>
            <person name="Salamov A."/>
            <person name="Young J."/>
            <person name="Aguilar M."/>
            <person name="Claverie J.M."/>
            <person name="Frickenhaus S."/>
            <person name="Gonzalez K."/>
            <person name="Herman E.K."/>
            <person name="Lin Y.C."/>
            <person name="Napier J."/>
            <person name="Ogata H."/>
            <person name="Sarno A.F."/>
            <person name="Shmutz J."/>
            <person name="Schroeder D."/>
            <person name="de Vargas C."/>
            <person name="Verret F."/>
            <person name="von Dassow P."/>
            <person name="Valentin K."/>
            <person name="Van de Peer Y."/>
            <person name="Wheeler G."/>
            <person name="Dacks J.B."/>
            <person name="Delwiche C.F."/>
            <person name="Dyhrman S.T."/>
            <person name="Glockner G."/>
            <person name="John U."/>
            <person name="Richards T."/>
            <person name="Worden A.Z."/>
            <person name="Zhang X."/>
            <person name="Grigoriev I.V."/>
            <person name="Allen A.E."/>
            <person name="Bidle K."/>
            <person name="Borodovsky M."/>
            <person name="Bowler C."/>
            <person name="Brownlee C."/>
            <person name="Cock J.M."/>
            <person name="Elias M."/>
            <person name="Gladyshev V.N."/>
            <person name="Groth M."/>
            <person name="Guda C."/>
            <person name="Hadaegh A."/>
            <person name="Iglesias-Rodriguez M.D."/>
            <person name="Jenkins J."/>
            <person name="Jones B.M."/>
            <person name="Lawson T."/>
            <person name="Leese F."/>
            <person name="Lindquist E."/>
            <person name="Lobanov A."/>
            <person name="Lomsadze A."/>
            <person name="Malik S.B."/>
            <person name="Marsh M.E."/>
            <person name="Mackinder L."/>
            <person name="Mock T."/>
            <person name="Mueller-Roeber B."/>
            <person name="Pagarete A."/>
            <person name="Parker M."/>
            <person name="Probert I."/>
            <person name="Quesneville H."/>
            <person name="Raines C."/>
            <person name="Rensing S.A."/>
            <person name="Riano-Pachon D.M."/>
            <person name="Richier S."/>
            <person name="Rokitta S."/>
            <person name="Shiraiwa Y."/>
            <person name="Soanes D.M."/>
            <person name="van der Giezen M."/>
            <person name="Wahlund T.M."/>
            <person name="Williams B."/>
            <person name="Wilson W."/>
            <person name="Wolfe G."/>
            <person name="Wurch L.L."/>
        </authorList>
    </citation>
    <scope>NUCLEOTIDE SEQUENCE</scope>
</reference>
<feature type="transmembrane region" description="Helical" evidence="1">
    <location>
        <begin position="288"/>
        <end position="304"/>
    </location>
</feature>
<keyword evidence="3" id="KW-1185">Reference proteome</keyword>
<feature type="transmembrane region" description="Helical" evidence="1">
    <location>
        <begin position="100"/>
        <end position="119"/>
    </location>
</feature>
<keyword evidence="1" id="KW-0812">Transmembrane</keyword>
<dbReference type="Proteomes" id="UP000013827">
    <property type="component" value="Unassembled WGS sequence"/>
</dbReference>
<feature type="transmembrane region" description="Helical" evidence="1">
    <location>
        <begin position="200"/>
        <end position="217"/>
    </location>
</feature>
<evidence type="ECO:0000313" key="3">
    <source>
        <dbReference type="Proteomes" id="UP000013827"/>
    </source>
</evidence>
<organism evidence="2 3">
    <name type="scientific">Emiliania huxleyi (strain CCMP1516)</name>
    <dbReference type="NCBI Taxonomy" id="280463"/>
    <lineage>
        <taxon>Eukaryota</taxon>
        <taxon>Haptista</taxon>
        <taxon>Haptophyta</taxon>
        <taxon>Prymnesiophyceae</taxon>
        <taxon>Isochrysidales</taxon>
        <taxon>Noelaerhabdaceae</taxon>
        <taxon>Emiliania</taxon>
    </lineage>
</organism>
<protein>
    <submittedName>
        <fullName evidence="2">Uncharacterized protein</fullName>
    </submittedName>
</protein>
<dbReference type="GeneID" id="17273808"/>
<reference evidence="2" key="2">
    <citation type="submission" date="2024-10" db="UniProtKB">
        <authorList>
            <consortium name="EnsemblProtists"/>
        </authorList>
    </citation>
    <scope>IDENTIFICATION</scope>
</reference>
<feature type="transmembrane region" description="Helical" evidence="1">
    <location>
        <begin position="6"/>
        <end position="26"/>
    </location>
</feature>
<evidence type="ECO:0000313" key="2">
    <source>
        <dbReference type="EnsemblProtists" id="EOD28263"/>
    </source>
</evidence>
<feature type="transmembrane region" description="Helical" evidence="1">
    <location>
        <begin position="229"/>
        <end position="246"/>
    </location>
</feature>
<sequence>MTVDEFPGSVHSLDVLVFTLVLLVLAHTRGSPWKLALAAASLALGLLTEQLSLRLGGTHCHASGIVNVSTCSSANSVFWYIPWVYTGVTCARRLTDERSWAFPLLSGMLFFGLCGVYEAQGPLVGWWRWPAADGLVASGCTIWQAGPLGLDARGLVASPHVMEALGERLFGVPVMAPYFHFAFGWGIAVVYQLTAFKSHALPVLLGPTIALVWDPAMRVVCTAFGASKLAAVCALMLGSTFAALALSAPPQPSPPRDLLLFSIPLLSGTTFALHAIVGAGALREPPELKLFVVTLALCATLLFARSCGLLPRVPIASTATEAKKWA</sequence>
<feature type="transmembrane region" description="Helical" evidence="1">
    <location>
        <begin position="175"/>
        <end position="193"/>
    </location>
</feature>
<keyword evidence="1" id="KW-0472">Membrane</keyword>
<keyword evidence="1" id="KW-1133">Transmembrane helix</keyword>
<name>A0A0D3JXM8_EMIH1</name>
<dbReference type="KEGG" id="ehx:EMIHUDRAFT_234862"/>
<dbReference type="RefSeq" id="XP_005780692.1">
    <property type="nucleotide sequence ID" value="XM_005780635.1"/>
</dbReference>
<evidence type="ECO:0000256" key="1">
    <source>
        <dbReference type="SAM" id="Phobius"/>
    </source>
</evidence>
<dbReference type="PaxDb" id="2903-EOD28263"/>